<sequence length="374" mass="40162">MSIVSDSLIIYKREMLIFKSKLRTNLIRSLIFPLVLILMLGNLGANSDIITNIGVVNYASNPSAYNFVQSLQSNNDLNVEMLTTQQAALSALKAGQITDVVVISPSFPSLNTQNPGIYIYYANNFADLGNSVNIIESLAEQYESNIGKPIEYSSTSSPDQVVSDPAYAADASYRTFLVGGVIVMVAVFGSMFGGGMSIITDRQLGNLKSFLITPINKLSIILGKIMSGTTQALIYGVIAILIGLLDGATVAMGIAGVAIILVLIALTAVAFSAITIILASRISKIEVYSIIANAITLPLWFISGAFFPTSSLPSWLYPLSVIDPLTYSASGIRYIMMYGYYPINSAILDFSVLIAFSVVVLLLSFKLFSTTIGK</sequence>
<dbReference type="InterPro" id="IPR013525">
    <property type="entry name" value="ABC2_TM"/>
</dbReference>
<dbReference type="PANTHER" id="PTHR43229">
    <property type="entry name" value="NODULATION PROTEIN J"/>
    <property type="match status" value="1"/>
</dbReference>
<dbReference type="PRINTS" id="PR00164">
    <property type="entry name" value="ABC2TRNSPORT"/>
</dbReference>
<dbReference type="OrthoDB" id="203821at2157"/>
<evidence type="ECO:0000313" key="8">
    <source>
        <dbReference type="Proteomes" id="UP000197679"/>
    </source>
</evidence>
<dbReference type="GO" id="GO:0043190">
    <property type="term" value="C:ATP-binding cassette (ABC) transporter complex"/>
    <property type="evidence" value="ECO:0007669"/>
    <property type="project" value="InterPro"/>
</dbReference>
<evidence type="ECO:0000259" key="6">
    <source>
        <dbReference type="PROSITE" id="PS51012"/>
    </source>
</evidence>
<dbReference type="Gene3D" id="3.40.1710.10">
    <property type="entry name" value="abc type-2 transporter like domain"/>
    <property type="match status" value="1"/>
</dbReference>
<dbReference type="Pfam" id="PF12698">
    <property type="entry name" value="ABC2_membrane_3"/>
    <property type="match status" value="1"/>
</dbReference>
<organism evidence="7 8">
    <name type="scientific">Candidatus Mancarchaeum acidiphilum</name>
    <dbReference type="NCBI Taxonomy" id="1920749"/>
    <lineage>
        <taxon>Archaea</taxon>
        <taxon>Candidatus Micrarchaeota</taxon>
        <taxon>Candidatus Mancarchaeum</taxon>
    </lineage>
</organism>
<comment type="subcellular location">
    <subcellularLocation>
        <location evidence="1">Membrane</location>
        <topology evidence="1">Multi-pass membrane protein</topology>
    </subcellularLocation>
</comment>
<keyword evidence="3 5" id="KW-1133">Transmembrane helix</keyword>
<dbReference type="AlphaFoldDB" id="A0A218NM51"/>
<reference evidence="7 8" key="1">
    <citation type="journal article" date="2017" name="Nat. Commun.">
        <title>'ARMAN' archaea depend on association with euryarchaeal host in culture and in situ.</title>
        <authorList>
            <person name="Golyshina O."/>
            <person name="Toshchakov S."/>
            <person name="Makarova K."/>
            <person name="Gavrilov S."/>
            <person name="Korzhenkov A."/>
            <person name="La Cono V."/>
            <person name="Arcadi E."/>
            <person name="Nechitaylo T."/>
            <person name="Ferrer M."/>
            <person name="Kublanov I."/>
            <person name="Wolf Y."/>
            <person name="Yakimov M."/>
            <person name="Golyshin P."/>
            <person name="Slesarev A."/>
            <person name="Kozyavkin S."/>
        </authorList>
    </citation>
    <scope>NUCLEOTIDE SEQUENCE [LARGE SCALE GENOMIC DNA]</scope>
    <source>
        <strain evidence="7 8">Mia14</strain>
    </source>
</reference>
<feature type="transmembrane region" description="Helical" evidence="5">
    <location>
        <begin position="221"/>
        <end position="245"/>
    </location>
</feature>
<dbReference type="Proteomes" id="UP000197679">
    <property type="component" value="Chromosome"/>
</dbReference>
<feature type="transmembrane region" description="Helical" evidence="5">
    <location>
        <begin position="25"/>
        <end position="45"/>
    </location>
</feature>
<protein>
    <submittedName>
        <fullName evidence="7">DrugE1 family ABC transporter permease</fullName>
    </submittedName>
</protein>
<dbReference type="EMBL" id="CP019964">
    <property type="protein sequence ID" value="ASI13532.1"/>
    <property type="molecule type" value="Genomic_DNA"/>
</dbReference>
<name>A0A218NM51_9ARCH</name>
<evidence type="ECO:0000313" key="7">
    <source>
        <dbReference type="EMBL" id="ASI13532.1"/>
    </source>
</evidence>
<feature type="transmembrane region" description="Helical" evidence="5">
    <location>
        <begin position="251"/>
        <end position="278"/>
    </location>
</feature>
<evidence type="ECO:0000256" key="2">
    <source>
        <dbReference type="ARBA" id="ARBA00022692"/>
    </source>
</evidence>
<dbReference type="RefSeq" id="WP_088819698.1">
    <property type="nucleotide sequence ID" value="NZ_CP019964.1"/>
</dbReference>
<keyword evidence="8" id="KW-1185">Reference proteome</keyword>
<feature type="transmembrane region" description="Helical" evidence="5">
    <location>
        <begin position="176"/>
        <end position="200"/>
    </location>
</feature>
<proteinExistence type="predicted"/>
<accession>A0A218NM51</accession>
<gene>
    <name evidence="7" type="ORF">Mia14_0198</name>
</gene>
<feature type="domain" description="ABC transmembrane type-2" evidence="6">
    <location>
        <begin position="132"/>
        <end position="371"/>
    </location>
</feature>
<keyword evidence="4 5" id="KW-0472">Membrane</keyword>
<dbReference type="KEGG" id="marh:Mia14_0198"/>
<evidence type="ECO:0000256" key="4">
    <source>
        <dbReference type="ARBA" id="ARBA00023136"/>
    </source>
</evidence>
<dbReference type="InterPro" id="IPR051784">
    <property type="entry name" value="Nod_factor_ABC_transporter"/>
</dbReference>
<dbReference type="GO" id="GO:0140359">
    <property type="term" value="F:ABC-type transporter activity"/>
    <property type="evidence" value="ECO:0007669"/>
    <property type="project" value="InterPro"/>
</dbReference>
<dbReference type="InterPro" id="IPR047817">
    <property type="entry name" value="ABC2_TM_bact-type"/>
</dbReference>
<dbReference type="GeneID" id="33313756"/>
<evidence type="ECO:0000256" key="5">
    <source>
        <dbReference type="SAM" id="Phobius"/>
    </source>
</evidence>
<feature type="transmembrane region" description="Helical" evidence="5">
    <location>
        <begin position="290"/>
        <end position="309"/>
    </location>
</feature>
<keyword evidence="2 5" id="KW-0812">Transmembrane</keyword>
<evidence type="ECO:0000256" key="1">
    <source>
        <dbReference type="ARBA" id="ARBA00004141"/>
    </source>
</evidence>
<dbReference type="PROSITE" id="PS51012">
    <property type="entry name" value="ABC_TM2"/>
    <property type="match status" value="1"/>
</dbReference>
<dbReference type="PANTHER" id="PTHR43229:SF2">
    <property type="entry name" value="NODULATION PROTEIN J"/>
    <property type="match status" value="1"/>
</dbReference>
<evidence type="ECO:0000256" key="3">
    <source>
        <dbReference type="ARBA" id="ARBA00022989"/>
    </source>
</evidence>
<dbReference type="InterPro" id="IPR000412">
    <property type="entry name" value="ABC_2_transport"/>
</dbReference>
<feature type="transmembrane region" description="Helical" evidence="5">
    <location>
        <begin position="347"/>
        <end position="368"/>
    </location>
</feature>